<protein>
    <submittedName>
        <fullName evidence="1">Uncharacterized protein</fullName>
    </submittedName>
</protein>
<gene>
    <name evidence="1" type="ORF">F2Q69_00030207</name>
</gene>
<evidence type="ECO:0000313" key="2">
    <source>
        <dbReference type="Proteomes" id="UP000712600"/>
    </source>
</evidence>
<evidence type="ECO:0000313" key="1">
    <source>
        <dbReference type="EMBL" id="KAF3586936.1"/>
    </source>
</evidence>
<dbReference type="AlphaFoldDB" id="A0A8S9S2J0"/>
<proteinExistence type="predicted"/>
<comment type="caution">
    <text evidence="1">The sequence shown here is derived from an EMBL/GenBank/DDBJ whole genome shotgun (WGS) entry which is preliminary data.</text>
</comment>
<dbReference type="Proteomes" id="UP000712600">
    <property type="component" value="Unassembled WGS sequence"/>
</dbReference>
<dbReference type="EMBL" id="QGKX02000088">
    <property type="protein sequence ID" value="KAF3586936.1"/>
    <property type="molecule type" value="Genomic_DNA"/>
</dbReference>
<name>A0A8S9S2J0_BRACR</name>
<sequence>MALTKPRSLFPRVTSSLWRAEIHLGFTTPLFVLAAWRLSNFLFFSLPPNNLRQSSFARARFSIFRISGPIDRVSDFEAEEVLVYEGFFESGFRDRVPSLVAKVSKTLEISPGQLNPPSWSILIAMQDLTIGITEVLYSYAISPLNGGEQRYHLHTHGRELPVQEIQKKERKHHPDVPCVDSSLGRRTNERVLKLPIERCQVPFLVSREALERCNIWGKSIPLLLFIGFGGLMSAKKAAPKRAALSDNDDEVHFIKSNKRQATTALASYSKKKFKALGSTPKVSPSSSSDPTTVLSNLNTKVFPLTPVVLPEGDSYSSRSIFSRMDDHDSLRADLAALTSQLREEKDDFLAKKKEIKALRFKVRNQDEAGMLAASEKVSLREQLERREEEVCDLRCAAETFDVEKTMAVRGAIVVTRWELMREWLNHQTDRWDLEGAMERPSSLIFVLSDNGPAACLQSRVFVDDSLLERQQGTSSRVVDSGVKTPGIEPGSCLKRCRSQSGNHLWMLGVAPALEIMQGPEDRLGTQRLQLGPEGWALNPGVPSFIEYGLLESGDRFRSPEVMGIWRFSFRSWDHDWSPEAVWEPEDSSIGPETVLGTLRFLRSWLNPEGFYLLSKIIFGTLRPYRNPEDPKSHGEPWVSSLDRGLVYGPGVPLPKIFIFVWTVLRLPRQDYYRKSLTCLEGAGVGVMTQVPGFAAFHFWIIRDYEVLPDFCTFAPSSGSCSGFGFLPPPSSVLPPALVLGSLLEKYSGIEFLQIPGRTPASGSPLGDAPGPRWKADPAITINKMKLHAHCSTSTTLLTGSGHDLQLISRVPPCSLKYIDASCSLQHNDGFIVCSGHVPSRTYDSYQLQSYMLPELCAPRTTCSQRYVLLELCALTATCSQSYVPTRLRAH</sequence>
<reference evidence="1" key="1">
    <citation type="submission" date="2019-12" db="EMBL/GenBank/DDBJ databases">
        <title>Genome sequencing and annotation of Brassica cretica.</title>
        <authorList>
            <person name="Studholme D.J."/>
            <person name="Sarris P."/>
        </authorList>
    </citation>
    <scope>NUCLEOTIDE SEQUENCE</scope>
    <source>
        <strain evidence="1">PFS-109/04</strain>
        <tissue evidence="1">Leaf</tissue>
    </source>
</reference>
<organism evidence="1 2">
    <name type="scientific">Brassica cretica</name>
    <name type="common">Mustard</name>
    <dbReference type="NCBI Taxonomy" id="69181"/>
    <lineage>
        <taxon>Eukaryota</taxon>
        <taxon>Viridiplantae</taxon>
        <taxon>Streptophyta</taxon>
        <taxon>Embryophyta</taxon>
        <taxon>Tracheophyta</taxon>
        <taxon>Spermatophyta</taxon>
        <taxon>Magnoliopsida</taxon>
        <taxon>eudicotyledons</taxon>
        <taxon>Gunneridae</taxon>
        <taxon>Pentapetalae</taxon>
        <taxon>rosids</taxon>
        <taxon>malvids</taxon>
        <taxon>Brassicales</taxon>
        <taxon>Brassicaceae</taxon>
        <taxon>Brassiceae</taxon>
        <taxon>Brassica</taxon>
    </lineage>
</organism>
<accession>A0A8S9S2J0</accession>